<dbReference type="Gene3D" id="1.10.8.430">
    <property type="entry name" value="Helical domain of apoptotic protease-activating factors"/>
    <property type="match status" value="1"/>
</dbReference>
<evidence type="ECO:0000313" key="14">
    <source>
        <dbReference type="RefSeq" id="XP_022745530.1"/>
    </source>
</evidence>
<dbReference type="RefSeq" id="XP_022745539.1">
    <property type="nucleotide sequence ID" value="XM_022889804.1"/>
</dbReference>
<dbReference type="RefSeq" id="XP_022745533.1">
    <property type="nucleotide sequence ID" value="XM_022889798.1"/>
</dbReference>
<feature type="domain" description="Disease resistance protein winged helix" evidence="8">
    <location>
        <begin position="428"/>
        <end position="496"/>
    </location>
</feature>
<dbReference type="OrthoDB" id="37484at2759"/>
<evidence type="ECO:0000259" key="6">
    <source>
        <dbReference type="Pfam" id="PF00931"/>
    </source>
</evidence>
<evidence type="ECO:0000313" key="24">
    <source>
        <dbReference type="RefSeq" id="XP_022745541.1"/>
    </source>
</evidence>
<dbReference type="AlphaFoldDB" id="A0A6P5YYG5"/>
<dbReference type="KEGG" id="dzi:111295941"/>
<keyword evidence="1" id="KW-0433">Leucine-rich repeat</keyword>
<dbReference type="FunFam" id="1.10.10.10:FF:000322">
    <property type="entry name" value="Probable disease resistance protein At1g63360"/>
    <property type="match status" value="1"/>
</dbReference>
<evidence type="ECO:0000313" key="22">
    <source>
        <dbReference type="RefSeq" id="XP_022745539.1"/>
    </source>
</evidence>
<dbReference type="Gene3D" id="3.40.50.300">
    <property type="entry name" value="P-loop containing nucleotide triphosphate hydrolases"/>
    <property type="match status" value="1"/>
</dbReference>
<gene>
    <name evidence="11 12 13 14 15 16 17 18 19 20 21 22 23 24" type="primary">LOC111295941</name>
</gene>
<dbReference type="PANTHER" id="PTHR36766:SF40">
    <property type="entry name" value="DISEASE RESISTANCE PROTEIN RGA3"/>
    <property type="match status" value="1"/>
</dbReference>
<sequence>MAEALVGGAFLSASLQVIFDRMASREVLDFIRGKKLENGLLKKLKPTLMSVNAVLDDAENKQITNPTVRSWIDELKNAVYDAEDLLDEIDAKALRNRMDQTSTVKQVRGFFSSLNHFEEPMESRLDEILGRLESLFNQKDTLGLKESRGEKAFLRPPATSLVDESGVYGRDDEKEAILKLLDPEYASENQMDWIPIVGMGGIGKTTLAQLIYNDERVKEWFPLRAWVCVSEEFDAFRVTKTILEEINCSCDGSQNLNQLQLQLKEKLSGKKFLFVLDDVWHKRYVDWEELKRPFTSGAKNSKIIVTTRDENVASILRNVRTYHLNFLSNGDCWRLFEKHAFINTSPSMHPNLKVIGEAIVERCKGLPLAAKALGGLLRCKLDADEWDKILRSNLWDLPDDAGTILPALRLSYYYLPSHLKRCFAYCSIFPKDYEFKKEELIRLWMAEGLLQFSRVNGNAEERGNEYFKDLMLRSFFQQLSGDKSCFVMHDLISDLAKSVAGEFSCILDISGDSSEITRNTRHLSYVQKKYDVLKKFETLSKAKGLRTFLTLESSSWLCYVTGHIMHDLIVKFRYLRVFSLAKCNNINELPEEIDNLKLLRYLDLSKTSVKRLPNSLSTLYYLQTLLLFGCFCLVELPKDMRRLINLHHLNIRETKLVMMPQGMGKLKELRTLTDFVLGNGSSVNELGKLEHLCGRLAISGLQNVVSARDAKDANLKNKMNLKELELIWTRVDLIDYDSKHDREVLEQLEPHTNLEHLVIRFYRGTRFPEWVGRSSFSNVVSVELRDCKYCFSLPPLGQLSALKSLSIKGFARVETVGDEFYGNGHASTKPFGSLEILRFEDMPEWEEWFCSRDHEAFNVLQELSIRKCPKLTKSLPRHLSLLRKLEIRNCEKLGGMLPRAPSICQLDVERCDGLQLDPLPCGLRRLAIFNSHMNDSILETMMQHCTCLEELMMQDCSNISSLPEGSLPNTLKTLSIESCPVWDYSKILLFKFLESLCIEGGCHPLESFPLGSFPMLGSVDIKYCENLKWIGALDGPHHQHLACLNSLKIFFCPNLISFQIEEGLSATNLTALTLAGCRNLKSLPEHMHSLFPSLAFLSVLFCPEIESFPRDGLPSKLETIDMAKSDRLFAGMMRREWSLRALPSLTTFEIRDARQIECFPDEHLLPSSLTHLGIVNLPNLKLLNGKGFQHLTSLRELWIDVCPTLQSIGPNKLPDSLSCLVIWGCRLLGKRCKKKTGADWPNISHIPIIKIEDEVIL</sequence>
<evidence type="ECO:0000313" key="20">
    <source>
        <dbReference type="RefSeq" id="XP_022745537.1"/>
    </source>
</evidence>
<evidence type="ECO:0000259" key="8">
    <source>
        <dbReference type="Pfam" id="PF23559"/>
    </source>
</evidence>
<evidence type="ECO:0000256" key="3">
    <source>
        <dbReference type="ARBA" id="ARBA00022741"/>
    </source>
</evidence>
<dbReference type="RefSeq" id="XP_022745537.1">
    <property type="nucleotide sequence ID" value="XM_022889802.1"/>
</dbReference>
<evidence type="ECO:0000313" key="17">
    <source>
        <dbReference type="RefSeq" id="XP_022745534.1"/>
    </source>
</evidence>
<dbReference type="GO" id="GO:0051707">
    <property type="term" value="P:response to other organism"/>
    <property type="evidence" value="ECO:0007669"/>
    <property type="project" value="UniProtKB-ARBA"/>
</dbReference>
<dbReference type="RefSeq" id="XP_022745529.1">
    <property type="nucleotide sequence ID" value="XM_022889794.1"/>
</dbReference>
<dbReference type="GO" id="GO:0006952">
    <property type="term" value="P:defense response"/>
    <property type="evidence" value="ECO:0007669"/>
    <property type="project" value="UniProtKB-KW"/>
</dbReference>
<dbReference type="Proteomes" id="UP000515121">
    <property type="component" value="Unplaced"/>
</dbReference>
<keyword evidence="3" id="KW-0547">Nucleotide-binding</keyword>
<dbReference type="Gene3D" id="1.10.10.10">
    <property type="entry name" value="Winged helix-like DNA-binding domain superfamily/Winged helix DNA-binding domain"/>
    <property type="match status" value="1"/>
</dbReference>
<dbReference type="RefSeq" id="XP_022745535.1">
    <property type="nucleotide sequence ID" value="XM_022889800.1"/>
</dbReference>
<keyword evidence="2" id="KW-0677">Repeat</keyword>
<dbReference type="RefSeq" id="XP_022745538.1">
    <property type="nucleotide sequence ID" value="XM_022889803.1"/>
</dbReference>
<evidence type="ECO:0000313" key="19">
    <source>
        <dbReference type="RefSeq" id="XP_022745536.1"/>
    </source>
</evidence>
<dbReference type="InterPro" id="IPR058922">
    <property type="entry name" value="WHD_DRP"/>
</dbReference>
<dbReference type="RefSeq" id="XP_022745534.1">
    <property type="nucleotide sequence ID" value="XM_022889799.1"/>
</dbReference>
<evidence type="ECO:0000256" key="4">
    <source>
        <dbReference type="ARBA" id="ARBA00022821"/>
    </source>
</evidence>
<dbReference type="InterPro" id="IPR041118">
    <property type="entry name" value="Rx_N"/>
</dbReference>
<accession>A0A6P5YYG5</accession>
<dbReference type="RefSeq" id="XP_022745527.1">
    <property type="nucleotide sequence ID" value="XM_022889792.1"/>
</dbReference>
<keyword evidence="5" id="KW-0067">ATP-binding</keyword>
<dbReference type="GeneID" id="111295941"/>
<dbReference type="RefSeq" id="XP_022745532.1">
    <property type="nucleotide sequence ID" value="XM_022889797.1"/>
</dbReference>
<dbReference type="FunFam" id="3.40.50.300:FF:001091">
    <property type="entry name" value="Probable disease resistance protein At1g61300"/>
    <property type="match status" value="1"/>
</dbReference>
<dbReference type="InterPro" id="IPR056789">
    <property type="entry name" value="LRR_R13L1-DRL21"/>
</dbReference>
<protein>
    <submittedName>
        <fullName evidence="11 12">Disease resistance RPP13-like protein 1 isoform X1</fullName>
    </submittedName>
</protein>
<dbReference type="InterPro" id="IPR036388">
    <property type="entry name" value="WH-like_DNA-bd_sf"/>
</dbReference>
<evidence type="ECO:0000313" key="18">
    <source>
        <dbReference type="RefSeq" id="XP_022745535.1"/>
    </source>
</evidence>
<dbReference type="RefSeq" id="XP_022745536.1">
    <property type="nucleotide sequence ID" value="XM_022889801.1"/>
</dbReference>
<evidence type="ECO:0000313" key="13">
    <source>
        <dbReference type="RefSeq" id="XP_022745529.1"/>
    </source>
</evidence>
<dbReference type="RefSeq" id="XP_022745530.1">
    <property type="nucleotide sequence ID" value="XM_022889795.1"/>
</dbReference>
<dbReference type="Pfam" id="PF23559">
    <property type="entry name" value="WHD_DRP"/>
    <property type="match status" value="1"/>
</dbReference>
<dbReference type="InterPro" id="IPR027417">
    <property type="entry name" value="P-loop_NTPase"/>
</dbReference>
<evidence type="ECO:0000313" key="12">
    <source>
        <dbReference type="RefSeq" id="XP_022745528.1"/>
    </source>
</evidence>
<dbReference type="Gene3D" id="3.80.10.10">
    <property type="entry name" value="Ribonuclease Inhibitor"/>
    <property type="match status" value="3"/>
</dbReference>
<evidence type="ECO:0000313" key="23">
    <source>
        <dbReference type="RefSeq" id="XP_022745540.1"/>
    </source>
</evidence>
<dbReference type="PANTHER" id="PTHR36766">
    <property type="entry name" value="PLANT BROAD-SPECTRUM MILDEW RESISTANCE PROTEIN RPW8"/>
    <property type="match status" value="1"/>
</dbReference>
<dbReference type="Pfam" id="PF18052">
    <property type="entry name" value="Rx_N"/>
    <property type="match status" value="1"/>
</dbReference>
<evidence type="ECO:0000259" key="7">
    <source>
        <dbReference type="Pfam" id="PF18052"/>
    </source>
</evidence>
<dbReference type="Pfam" id="PF00931">
    <property type="entry name" value="NB-ARC"/>
    <property type="match status" value="1"/>
</dbReference>
<dbReference type="GO" id="GO:0043531">
    <property type="term" value="F:ADP binding"/>
    <property type="evidence" value="ECO:0007669"/>
    <property type="project" value="InterPro"/>
</dbReference>
<dbReference type="SUPFAM" id="SSF52540">
    <property type="entry name" value="P-loop containing nucleoside triphosphate hydrolases"/>
    <property type="match status" value="1"/>
</dbReference>
<dbReference type="InterPro" id="IPR002182">
    <property type="entry name" value="NB-ARC"/>
</dbReference>
<dbReference type="Gene3D" id="1.20.5.4130">
    <property type="match status" value="1"/>
</dbReference>
<evidence type="ECO:0000313" key="11">
    <source>
        <dbReference type="RefSeq" id="XP_022745527.1"/>
    </source>
</evidence>
<feature type="domain" description="Disease resistance N-terminal" evidence="7">
    <location>
        <begin position="10"/>
        <end position="102"/>
    </location>
</feature>
<evidence type="ECO:0000313" key="16">
    <source>
        <dbReference type="RefSeq" id="XP_022745533.1"/>
    </source>
</evidence>
<evidence type="ECO:0000313" key="21">
    <source>
        <dbReference type="RefSeq" id="XP_022745538.1"/>
    </source>
</evidence>
<name>A0A6P5YYG5_DURZI</name>
<keyword evidence="10" id="KW-1185">Reference proteome</keyword>
<evidence type="ECO:0000313" key="10">
    <source>
        <dbReference type="Proteomes" id="UP000515121"/>
    </source>
</evidence>
<dbReference type="GO" id="GO:0005524">
    <property type="term" value="F:ATP binding"/>
    <property type="evidence" value="ECO:0007669"/>
    <property type="project" value="UniProtKB-KW"/>
</dbReference>
<evidence type="ECO:0000256" key="2">
    <source>
        <dbReference type="ARBA" id="ARBA00022737"/>
    </source>
</evidence>
<organism evidence="10 21">
    <name type="scientific">Durio zibethinus</name>
    <name type="common">Durian</name>
    <dbReference type="NCBI Taxonomy" id="66656"/>
    <lineage>
        <taxon>Eukaryota</taxon>
        <taxon>Viridiplantae</taxon>
        <taxon>Streptophyta</taxon>
        <taxon>Embryophyta</taxon>
        <taxon>Tracheophyta</taxon>
        <taxon>Spermatophyta</taxon>
        <taxon>Magnoliopsida</taxon>
        <taxon>eudicotyledons</taxon>
        <taxon>Gunneridae</taxon>
        <taxon>Pentapetalae</taxon>
        <taxon>rosids</taxon>
        <taxon>malvids</taxon>
        <taxon>Malvales</taxon>
        <taxon>Malvaceae</taxon>
        <taxon>Helicteroideae</taxon>
        <taxon>Durio</taxon>
    </lineage>
</organism>
<dbReference type="RefSeq" id="XP_022745541.1">
    <property type="nucleotide sequence ID" value="XM_022889806.1"/>
</dbReference>
<proteinExistence type="predicted"/>
<evidence type="ECO:0000313" key="15">
    <source>
        <dbReference type="RefSeq" id="XP_022745532.1"/>
    </source>
</evidence>
<dbReference type="RefSeq" id="XP_022745528.1">
    <property type="nucleotide sequence ID" value="XM_022889793.1"/>
</dbReference>
<keyword evidence="4" id="KW-0611">Plant defense</keyword>
<dbReference type="InterPro" id="IPR042197">
    <property type="entry name" value="Apaf_helical"/>
</dbReference>
<evidence type="ECO:0000256" key="1">
    <source>
        <dbReference type="ARBA" id="ARBA00022614"/>
    </source>
</evidence>
<dbReference type="RefSeq" id="XP_022745540.1">
    <property type="nucleotide sequence ID" value="XM_022889805.1"/>
</dbReference>
<evidence type="ECO:0000259" key="9">
    <source>
        <dbReference type="Pfam" id="PF25019"/>
    </source>
</evidence>
<dbReference type="PRINTS" id="PR00364">
    <property type="entry name" value="DISEASERSIST"/>
</dbReference>
<dbReference type="InterPro" id="IPR032675">
    <property type="entry name" value="LRR_dom_sf"/>
</dbReference>
<feature type="domain" description="R13L1/DRL21-like LRR repeat region" evidence="9">
    <location>
        <begin position="684"/>
        <end position="809"/>
    </location>
</feature>
<dbReference type="SUPFAM" id="SSF52058">
    <property type="entry name" value="L domain-like"/>
    <property type="match status" value="2"/>
</dbReference>
<evidence type="ECO:0000256" key="5">
    <source>
        <dbReference type="ARBA" id="ARBA00022840"/>
    </source>
</evidence>
<feature type="domain" description="NB-ARC" evidence="6">
    <location>
        <begin position="174"/>
        <end position="344"/>
    </location>
</feature>
<reference evidence="11 12" key="1">
    <citation type="submission" date="2025-04" db="UniProtKB">
        <authorList>
            <consortium name="RefSeq"/>
        </authorList>
    </citation>
    <scope>IDENTIFICATION</scope>
    <source>
        <tissue evidence="11 12">Fruit stalk</tissue>
    </source>
</reference>
<dbReference type="Pfam" id="PF25019">
    <property type="entry name" value="LRR_R13L1-DRL21"/>
    <property type="match status" value="1"/>
</dbReference>